<sequence length="150" mass="16416">LHGVRRRHQKNLSSGRVTSIGEGVVLGQNLSSGFSEFDGSRARVKWRKRQRVGIFEGQVGKQYEFIKALGIVEDRRNGTAEKVAREVELNLPTYVLFSSPAAMLCVVLSLPKLLFEQQIPCKGAANSLIEIAGATASSYGGFSRSLARHV</sequence>
<proteinExistence type="predicted"/>
<dbReference type="Proteomes" id="UP000824469">
    <property type="component" value="Unassembled WGS sequence"/>
</dbReference>
<comment type="caution">
    <text evidence="1">The sequence shown here is derived from an EMBL/GenBank/DDBJ whole genome shotgun (WGS) entry which is preliminary data.</text>
</comment>
<evidence type="ECO:0000313" key="1">
    <source>
        <dbReference type="EMBL" id="KAH9312466.1"/>
    </source>
</evidence>
<keyword evidence="2" id="KW-1185">Reference proteome</keyword>
<accession>A0AA38FXN3</accession>
<dbReference type="AlphaFoldDB" id="A0AA38FXN3"/>
<evidence type="ECO:0000313" key="2">
    <source>
        <dbReference type="Proteomes" id="UP000824469"/>
    </source>
</evidence>
<feature type="non-terminal residue" evidence="1">
    <location>
        <position position="1"/>
    </location>
</feature>
<organism evidence="1 2">
    <name type="scientific">Taxus chinensis</name>
    <name type="common">Chinese yew</name>
    <name type="synonym">Taxus wallichiana var. chinensis</name>
    <dbReference type="NCBI Taxonomy" id="29808"/>
    <lineage>
        <taxon>Eukaryota</taxon>
        <taxon>Viridiplantae</taxon>
        <taxon>Streptophyta</taxon>
        <taxon>Embryophyta</taxon>
        <taxon>Tracheophyta</taxon>
        <taxon>Spermatophyta</taxon>
        <taxon>Pinopsida</taxon>
        <taxon>Pinidae</taxon>
        <taxon>Conifers II</taxon>
        <taxon>Cupressales</taxon>
        <taxon>Taxaceae</taxon>
        <taxon>Taxus</taxon>
    </lineage>
</organism>
<dbReference type="EMBL" id="JAHRHJ020000006">
    <property type="protein sequence ID" value="KAH9312466.1"/>
    <property type="molecule type" value="Genomic_DNA"/>
</dbReference>
<name>A0AA38FXN3_TAXCH</name>
<protein>
    <submittedName>
        <fullName evidence="1">Uncharacterized protein</fullName>
    </submittedName>
</protein>
<gene>
    <name evidence="1" type="ORF">KI387_027501</name>
</gene>
<reference evidence="1 2" key="1">
    <citation type="journal article" date="2021" name="Nat. Plants">
        <title>The Taxus genome provides insights into paclitaxel biosynthesis.</title>
        <authorList>
            <person name="Xiong X."/>
            <person name="Gou J."/>
            <person name="Liao Q."/>
            <person name="Li Y."/>
            <person name="Zhou Q."/>
            <person name="Bi G."/>
            <person name="Li C."/>
            <person name="Du R."/>
            <person name="Wang X."/>
            <person name="Sun T."/>
            <person name="Guo L."/>
            <person name="Liang H."/>
            <person name="Lu P."/>
            <person name="Wu Y."/>
            <person name="Zhang Z."/>
            <person name="Ro D.K."/>
            <person name="Shang Y."/>
            <person name="Huang S."/>
            <person name="Yan J."/>
        </authorList>
    </citation>
    <scope>NUCLEOTIDE SEQUENCE [LARGE SCALE GENOMIC DNA]</scope>
    <source>
        <strain evidence="1">Ta-2019</strain>
    </source>
</reference>